<gene>
    <name evidence="1" type="primary">g3210</name>
    <name evidence="1" type="ORF">VP750_LOCUS2742</name>
</gene>
<reference evidence="1 2" key="1">
    <citation type="submission" date="2024-06" db="EMBL/GenBank/DDBJ databases">
        <authorList>
            <person name="Kraege A."/>
            <person name="Thomma B."/>
        </authorList>
    </citation>
    <scope>NUCLEOTIDE SEQUENCE [LARGE SCALE GENOMIC DNA]</scope>
</reference>
<evidence type="ECO:0000313" key="1">
    <source>
        <dbReference type="EMBL" id="CAL5221083.1"/>
    </source>
</evidence>
<accession>A0ABP1FSE1</accession>
<dbReference type="Proteomes" id="UP001497392">
    <property type="component" value="Unassembled WGS sequence"/>
</dbReference>
<evidence type="ECO:0000313" key="2">
    <source>
        <dbReference type="Proteomes" id="UP001497392"/>
    </source>
</evidence>
<keyword evidence="2" id="KW-1185">Reference proteome</keyword>
<comment type="caution">
    <text evidence="1">The sequence shown here is derived from an EMBL/GenBank/DDBJ whole genome shotgun (WGS) entry which is preliminary data.</text>
</comment>
<dbReference type="EMBL" id="CAXHTA020000005">
    <property type="protein sequence ID" value="CAL5221083.1"/>
    <property type="molecule type" value="Genomic_DNA"/>
</dbReference>
<organism evidence="1 2">
    <name type="scientific">Coccomyxa viridis</name>
    <dbReference type="NCBI Taxonomy" id="1274662"/>
    <lineage>
        <taxon>Eukaryota</taxon>
        <taxon>Viridiplantae</taxon>
        <taxon>Chlorophyta</taxon>
        <taxon>core chlorophytes</taxon>
        <taxon>Trebouxiophyceae</taxon>
        <taxon>Trebouxiophyceae incertae sedis</taxon>
        <taxon>Coccomyxaceae</taxon>
        <taxon>Coccomyxa</taxon>
    </lineage>
</organism>
<name>A0ABP1FSE1_9CHLO</name>
<protein>
    <submittedName>
        <fullName evidence="1">G3210 protein</fullName>
    </submittedName>
</protein>
<sequence length="173" mass="17415">MAVATVAPSGGVTTPIAAPVMVNVTVVPAANMTLTFDGGHAIGVIGPAQRCKASLTAIANVTGPANATSPPTGNVTLAVTNPDTSLILVHLVIVKVLHLDGKASFVIDLNPTTATLDVIGDFVNGGHTEIGKLPLESYNMTATYNGDGIYPPAVTGAELLISSTCLLTTVVLS</sequence>
<proteinExistence type="predicted"/>